<evidence type="ECO:0000313" key="7">
    <source>
        <dbReference type="Proteomes" id="UP000285290"/>
    </source>
</evidence>
<evidence type="ECO:0000313" key="1">
    <source>
        <dbReference type="EMBL" id="RGM46073.1"/>
    </source>
</evidence>
<dbReference type="EMBL" id="QSHU01000036">
    <property type="protein sequence ID" value="RHC34578.1"/>
    <property type="molecule type" value="Genomic_DNA"/>
</dbReference>
<dbReference type="EMBL" id="QSTI01000023">
    <property type="protein sequence ID" value="RGM46073.1"/>
    <property type="molecule type" value="Genomic_DNA"/>
</dbReference>
<organism evidence="1 5">
    <name type="scientific">Agathobacter rectalis</name>
    <dbReference type="NCBI Taxonomy" id="39491"/>
    <lineage>
        <taxon>Bacteria</taxon>
        <taxon>Bacillati</taxon>
        <taxon>Bacillota</taxon>
        <taxon>Clostridia</taxon>
        <taxon>Lachnospirales</taxon>
        <taxon>Lachnospiraceae</taxon>
        <taxon>Agathobacter</taxon>
    </lineage>
</organism>
<evidence type="ECO:0000313" key="6">
    <source>
        <dbReference type="Proteomes" id="UP000260758"/>
    </source>
</evidence>
<accession>A0A3E4WUZ3</accession>
<dbReference type="Proteomes" id="UP000260717">
    <property type="component" value="Unassembled WGS sequence"/>
</dbReference>
<name>A0A3E4WUZ3_9FIRM</name>
<comment type="caution">
    <text evidence="1">The sequence shown here is derived from an EMBL/GenBank/DDBJ whole genome shotgun (WGS) entry which is preliminary data.</text>
</comment>
<gene>
    <name evidence="4" type="ORF">DW753_05705</name>
    <name evidence="3" type="ORF">DW848_15865</name>
    <name evidence="2" type="ORF">DXB99_14320</name>
    <name evidence="1" type="ORF">DXC13_12275</name>
</gene>
<proteinExistence type="predicted"/>
<reference evidence="5 6" key="1">
    <citation type="submission" date="2018-08" db="EMBL/GenBank/DDBJ databases">
        <title>A genome reference for cultivated species of the human gut microbiota.</title>
        <authorList>
            <person name="Zou Y."/>
            <person name="Xue W."/>
            <person name="Luo G."/>
        </authorList>
    </citation>
    <scope>NUCLEOTIDE SEQUENCE [LARGE SCALE GENOMIC DNA]</scope>
    <source>
        <strain evidence="4 7">AM29-10</strain>
        <strain evidence="3 8">AM36-3AA</strain>
        <strain evidence="2 6">OM07-13</strain>
        <strain evidence="1 5">OM08-12AT</strain>
    </source>
</reference>
<sequence>MKIPFLNMLHLNIWYVNIIEIRKGIGNGKKISICRIFGIEINMALLNYEFDRQLELERNDLVQKNICYDGNIDCDGIEGTRQYRILWQFR</sequence>
<protein>
    <submittedName>
        <fullName evidence="1">Uncharacterized protein</fullName>
    </submittedName>
</protein>
<evidence type="ECO:0000313" key="8">
    <source>
        <dbReference type="Proteomes" id="UP000286104"/>
    </source>
</evidence>
<evidence type="ECO:0000313" key="2">
    <source>
        <dbReference type="EMBL" id="RGM68669.1"/>
    </source>
</evidence>
<dbReference type="Proteomes" id="UP000260758">
    <property type="component" value="Unassembled WGS sequence"/>
</dbReference>
<dbReference type="EMBL" id="QSTP01000019">
    <property type="protein sequence ID" value="RGM68669.1"/>
    <property type="molecule type" value="Genomic_DNA"/>
</dbReference>
<dbReference type="EMBL" id="QSKC01000005">
    <property type="protein sequence ID" value="RHE32943.1"/>
    <property type="molecule type" value="Genomic_DNA"/>
</dbReference>
<dbReference type="Proteomes" id="UP000285290">
    <property type="component" value="Unassembled WGS sequence"/>
</dbReference>
<dbReference type="AlphaFoldDB" id="A0A3E4WUZ3"/>
<evidence type="ECO:0000313" key="4">
    <source>
        <dbReference type="EMBL" id="RHE32943.1"/>
    </source>
</evidence>
<evidence type="ECO:0000313" key="5">
    <source>
        <dbReference type="Proteomes" id="UP000260717"/>
    </source>
</evidence>
<dbReference type="Proteomes" id="UP000286104">
    <property type="component" value="Unassembled WGS sequence"/>
</dbReference>
<evidence type="ECO:0000313" key="3">
    <source>
        <dbReference type="EMBL" id="RHC34578.1"/>
    </source>
</evidence>